<keyword evidence="3" id="KW-0819">tRNA processing</keyword>
<dbReference type="InterPro" id="IPR011063">
    <property type="entry name" value="TilS/TtcA_N"/>
</dbReference>
<evidence type="ECO:0000313" key="8">
    <source>
        <dbReference type="EMBL" id="TID30520.1"/>
    </source>
</evidence>
<dbReference type="HAMAP" id="MF_01161">
    <property type="entry name" value="tRNA_Ile_lys_synt"/>
    <property type="match status" value="1"/>
</dbReference>
<evidence type="ECO:0000256" key="3">
    <source>
        <dbReference type="ARBA" id="ARBA00022694"/>
    </source>
</evidence>
<gene>
    <name evidence="8" type="ORF">CANINC_000873</name>
</gene>
<dbReference type="AlphaFoldDB" id="A0A4V4NG42"/>
<keyword evidence="5" id="KW-0067">ATP-binding</keyword>
<evidence type="ECO:0000256" key="6">
    <source>
        <dbReference type="ARBA" id="ARBA00048539"/>
    </source>
</evidence>
<name>A0A4V4NG42_9ASCO</name>
<keyword evidence="2" id="KW-0436">Ligase</keyword>
<dbReference type="GO" id="GO:0005524">
    <property type="term" value="F:ATP binding"/>
    <property type="evidence" value="ECO:0007669"/>
    <property type="project" value="UniProtKB-KW"/>
</dbReference>
<proteinExistence type="inferred from homology"/>
<dbReference type="GO" id="GO:0032267">
    <property type="term" value="F:tRNA(Ile)-lysidine synthase activity"/>
    <property type="evidence" value="ECO:0007669"/>
    <property type="project" value="UniProtKB-EC"/>
</dbReference>
<evidence type="ECO:0000259" key="7">
    <source>
        <dbReference type="Pfam" id="PF01171"/>
    </source>
</evidence>
<evidence type="ECO:0000256" key="1">
    <source>
        <dbReference type="ARBA" id="ARBA00013267"/>
    </source>
</evidence>
<comment type="caution">
    <text evidence="8">The sequence shown here is derived from an EMBL/GenBank/DDBJ whole genome shotgun (WGS) entry which is preliminary data.</text>
</comment>
<dbReference type="Gene3D" id="3.40.50.620">
    <property type="entry name" value="HUPs"/>
    <property type="match status" value="1"/>
</dbReference>
<sequence>MQAVYGKFLQSMKSIRGVHRGGSVAVALSGGVDSMVLLNLLVRYRHEVDKDVKIHAITVDHGIRPESSDEAKAVAATVSDYDIKHSILRIKEVINKQQLEKHARELRYKLLYDYCEKHDINDVFMGHHEDDQVETFTMRLMKGSTLFGLLGIRDVQMGNLNGIHKIDILRPLLGIRKSELYGYAKLVGVKWFEDSSNGDESLTARNAFRGMISKDISLREELVDLHGRLVKVFADTVYARMEELDKNGIDSLSGICVDEKFDAGKIELRINVTVPKGVSMTSVEGMILNRWLFNKVWRVSPHKRYLYEFTKFDSLYSIVGVVANGGGKSIVDTILGTVDGGKKKFTIVGCEFLCKRVGECVIVNVRREKPHRHFKGDERINVVVPKGNYSELIDGRFFLKGPINVEIEPFSRDFGNLKNLMNVKREIFM</sequence>
<dbReference type="Pfam" id="PF01171">
    <property type="entry name" value="ATP_bind_3"/>
    <property type="match status" value="1"/>
</dbReference>
<dbReference type="Proteomes" id="UP000307173">
    <property type="component" value="Unassembled WGS sequence"/>
</dbReference>
<dbReference type="PANTHER" id="PTHR43033:SF1">
    <property type="entry name" value="TRNA(ILE)-LYSIDINE SYNTHASE-RELATED"/>
    <property type="match status" value="1"/>
</dbReference>
<protein>
    <recommendedName>
        <fullName evidence="1">tRNA(Ile)-lysidine synthetase</fullName>
        <ecNumber evidence="1">6.3.4.19</ecNumber>
    </recommendedName>
</protein>
<feature type="domain" description="tRNA(Ile)-lysidine/2-thiocytidine synthase N-terminal" evidence="7">
    <location>
        <begin position="24"/>
        <end position="209"/>
    </location>
</feature>
<dbReference type="EMBL" id="SELW01000141">
    <property type="protein sequence ID" value="TID30520.1"/>
    <property type="molecule type" value="Genomic_DNA"/>
</dbReference>
<dbReference type="SUPFAM" id="SSF52402">
    <property type="entry name" value="Adenine nucleotide alpha hydrolases-like"/>
    <property type="match status" value="1"/>
</dbReference>
<dbReference type="PANTHER" id="PTHR43033">
    <property type="entry name" value="TRNA(ILE)-LYSIDINE SYNTHASE-RELATED"/>
    <property type="match status" value="1"/>
</dbReference>
<organism evidence="8 9">
    <name type="scientific">Pichia inconspicua</name>
    <dbReference type="NCBI Taxonomy" id="52247"/>
    <lineage>
        <taxon>Eukaryota</taxon>
        <taxon>Fungi</taxon>
        <taxon>Dikarya</taxon>
        <taxon>Ascomycota</taxon>
        <taxon>Saccharomycotina</taxon>
        <taxon>Pichiomycetes</taxon>
        <taxon>Pichiales</taxon>
        <taxon>Pichiaceae</taxon>
        <taxon>Pichia</taxon>
    </lineage>
</organism>
<evidence type="ECO:0000256" key="2">
    <source>
        <dbReference type="ARBA" id="ARBA00022598"/>
    </source>
</evidence>
<keyword evidence="4" id="KW-0547">Nucleotide-binding</keyword>
<evidence type="ECO:0000313" key="9">
    <source>
        <dbReference type="Proteomes" id="UP000307173"/>
    </source>
</evidence>
<evidence type="ECO:0000256" key="5">
    <source>
        <dbReference type="ARBA" id="ARBA00022840"/>
    </source>
</evidence>
<dbReference type="CDD" id="cd01992">
    <property type="entry name" value="TilS_N"/>
    <property type="match status" value="1"/>
</dbReference>
<dbReference type="InterPro" id="IPR012094">
    <property type="entry name" value="tRNA_Ile_lys_synt"/>
</dbReference>
<reference evidence="8 9" key="1">
    <citation type="journal article" date="2019" name="Front. Genet.">
        <title>Whole-Genome Sequencing of the Opportunistic Yeast Pathogen Candida inconspicua Uncovers Its Hybrid Origin.</title>
        <authorList>
            <person name="Mixao V."/>
            <person name="Hansen A.P."/>
            <person name="Saus E."/>
            <person name="Boekhout T."/>
            <person name="Lass-Florl C."/>
            <person name="Gabaldon T."/>
        </authorList>
    </citation>
    <scope>NUCLEOTIDE SEQUENCE [LARGE SCALE GENOMIC DNA]</scope>
    <source>
        <strain evidence="8 9">CBS 180</strain>
    </source>
</reference>
<keyword evidence="9" id="KW-1185">Reference proteome</keyword>
<accession>A0A4V4NG42</accession>
<dbReference type="NCBIfam" id="TIGR02432">
    <property type="entry name" value="lysidine_TilS_N"/>
    <property type="match status" value="1"/>
</dbReference>
<dbReference type="OrthoDB" id="434144at2759"/>
<dbReference type="EC" id="6.3.4.19" evidence="1"/>
<comment type="catalytic activity">
    <reaction evidence="6">
        <text>cytidine(34) in tRNA(Ile2) + L-lysine + ATP = lysidine(34) in tRNA(Ile2) + AMP + diphosphate + H(+)</text>
        <dbReference type="Rhea" id="RHEA:43744"/>
        <dbReference type="Rhea" id="RHEA-COMP:10625"/>
        <dbReference type="Rhea" id="RHEA-COMP:10670"/>
        <dbReference type="ChEBI" id="CHEBI:15378"/>
        <dbReference type="ChEBI" id="CHEBI:30616"/>
        <dbReference type="ChEBI" id="CHEBI:32551"/>
        <dbReference type="ChEBI" id="CHEBI:33019"/>
        <dbReference type="ChEBI" id="CHEBI:82748"/>
        <dbReference type="ChEBI" id="CHEBI:83665"/>
        <dbReference type="ChEBI" id="CHEBI:456215"/>
        <dbReference type="EC" id="6.3.4.19"/>
    </reaction>
</comment>
<dbReference type="InterPro" id="IPR012795">
    <property type="entry name" value="tRNA_Ile_lys_synt_N"/>
</dbReference>
<evidence type="ECO:0000256" key="4">
    <source>
        <dbReference type="ARBA" id="ARBA00022741"/>
    </source>
</evidence>
<dbReference type="InterPro" id="IPR014729">
    <property type="entry name" value="Rossmann-like_a/b/a_fold"/>
</dbReference>
<dbReference type="STRING" id="52247.A0A4V4NG42"/>
<dbReference type="GO" id="GO:0008033">
    <property type="term" value="P:tRNA processing"/>
    <property type="evidence" value="ECO:0007669"/>
    <property type="project" value="UniProtKB-KW"/>
</dbReference>